<dbReference type="KEGG" id="paby:Ga0080574_TMP2007"/>
<evidence type="ECO:0000313" key="1">
    <source>
        <dbReference type="EMBL" id="APZ52341.1"/>
    </source>
</evidence>
<reference evidence="1 2" key="1">
    <citation type="submission" date="2016-04" db="EMBL/GenBank/DDBJ databases">
        <title>Deep-sea bacteria in the southern Pacific.</title>
        <authorList>
            <person name="Tang K."/>
        </authorList>
    </citation>
    <scope>NUCLEOTIDE SEQUENCE [LARGE SCALE GENOMIC DNA]</scope>
    <source>
        <strain evidence="1 2">JLT2014</strain>
    </source>
</reference>
<keyword evidence="2" id="KW-1185">Reference proteome</keyword>
<protein>
    <submittedName>
        <fullName evidence="1">Uncharacterized protein</fullName>
    </submittedName>
</protein>
<accession>A0A1P8USG3</accession>
<dbReference type="Proteomes" id="UP000187059">
    <property type="component" value="Chromosome"/>
</dbReference>
<proteinExistence type="predicted"/>
<dbReference type="STRING" id="1250539.Ga0080574_TMP2007"/>
<organism evidence="1 2">
    <name type="scientific">Salipiger abyssi</name>
    <dbReference type="NCBI Taxonomy" id="1250539"/>
    <lineage>
        <taxon>Bacteria</taxon>
        <taxon>Pseudomonadati</taxon>
        <taxon>Pseudomonadota</taxon>
        <taxon>Alphaproteobacteria</taxon>
        <taxon>Rhodobacterales</taxon>
        <taxon>Roseobacteraceae</taxon>
        <taxon>Salipiger</taxon>
    </lineage>
</organism>
<dbReference type="AlphaFoldDB" id="A0A1P8USG3"/>
<evidence type="ECO:0000313" key="2">
    <source>
        <dbReference type="Proteomes" id="UP000187059"/>
    </source>
</evidence>
<name>A0A1P8USG3_9RHOB</name>
<sequence length="55" mass="6246">MCEDGAGIFQDHSSRARRQTMPVTRFTYETIAALYGQSFAQAWFRPVSAVFKDAQ</sequence>
<dbReference type="EMBL" id="CP015093">
    <property type="protein sequence ID" value="APZ52341.1"/>
    <property type="molecule type" value="Genomic_DNA"/>
</dbReference>
<gene>
    <name evidence="1" type="ORF">Ga0080574_TMP2007</name>
</gene>